<protein>
    <submittedName>
        <fullName evidence="3">Uncharacterized protein</fullName>
    </submittedName>
</protein>
<reference evidence="3" key="1">
    <citation type="submission" date="2021-02" db="EMBL/GenBank/DDBJ databases">
        <authorList>
            <person name="Nowell W R."/>
        </authorList>
    </citation>
    <scope>NUCLEOTIDE SEQUENCE</scope>
</reference>
<evidence type="ECO:0000256" key="1">
    <source>
        <dbReference type="SAM" id="MobiDB-lite"/>
    </source>
</evidence>
<proteinExistence type="predicted"/>
<feature type="compositionally biased region" description="Polar residues" evidence="1">
    <location>
        <begin position="313"/>
        <end position="322"/>
    </location>
</feature>
<dbReference type="AlphaFoldDB" id="A0A816YZA2"/>
<dbReference type="Proteomes" id="UP000676336">
    <property type="component" value="Unassembled WGS sequence"/>
</dbReference>
<feature type="compositionally biased region" description="Low complexity" evidence="1">
    <location>
        <begin position="166"/>
        <end position="182"/>
    </location>
</feature>
<feature type="region of interest" description="Disordered" evidence="1">
    <location>
        <begin position="298"/>
        <end position="360"/>
    </location>
</feature>
<evidence type="ECO:0000313" key="2">
    <source>
        <dbReference type="EMBL" id="CAF1670564.1"/>
    </source>
</evidence>
<accession>A0A816YZA2</accession>
<name>A0A816YZA2_9BILA</name>
<dbReference type="EMBL" id="CAJNOW010019105">
    <property type="protein sequence ID" value="CAF1670564.1"/>
    <property type="molecule type" value="Genomic_DNA"/>
</dbReference>
<dbReference type="EMBL" id="CAJOBI010039744">
    <property type="protein sequence ID" value="CAF4318644.1"/>
    <property type="molecule type" value="Genomic_DNA"/>
</dbReference>
<dbReference type="Proteomes" id="UP000663824">
    <property type="component" value="Unassembled WGS sequence"/>
</dbReference>
<dbReference type="EMBL" id="CAJNRE010018535">
    <property type="protein sequence ID" value="CAF2168307.1"/>
    <property type="molecule type" value="Genomic_DNA"/>
</dbReference>
<feature type="compositionally biased region" description="Low complexity" evidence="1">
    <location>
        <begin position="298"/>
        <end position="312"/>
    </location>
</feature>
<feature type="region of interest" description="Disordered" evidence="1">
    <location>
        <begin position="162"/>
        <end position="193"/>
    </location>
</feature>
<dbReference type="Proteomes" id="UP000663834">
    <property type="component" value="Unassembled WGS sequence"/>
</dbReference>
<comment type="caution">
    <text evidence="3">The sequence shown here is derived from an EMBL/GenBank/DDBJ whole genome shotgun (WGS) entry which is preliminary data.</text>
</comment>
<evidence type="ECO:0000313" key="5">
    <source>
        <dbReference type="Proteomes" id="UP000663824"/>
    </source>
</evidence>
<feature type="region of interest" description="Disordered" evidence="1">
    <location>
        <begin position="88"/>
        <end position="137"/>
    </location>
</feature>
<evidence type="ECO:0000313" key="3">
    <source>
        <dbReference type="EMBL" id="CAF2168307.1"/>
    </source>
</evidence>
<sequence>MTSHTIPIYRNGRKFYVSAEEYERICSEERQFRHTAVLRSQQIPVSKSQSTPVRSPSTNSYNPIKSTTSNQYDYKYCVLKTRHLSVNNSSINTNNQQESNRLSRSTLKHYEDRDNLSTITPTIPRKKPSTNIRSHSSDKILDNRKIVSSISKIDDEIKRSLSAENTQEQSPVQQQKSKQQTQIPSRRPIPTIVSDYGISPTTTFSMTPTNQSLMQTNSSKLTNYFARMKQSTLNTPAKTTSLSNSATSSLIETSMQGFDHVYTVMGSTNRRSGDSSSSFFPSSITDNSKTEYLYRDTTSGSLSDENSSSLSTIFQRRNTNKNYAGRPDYADEREDIQSQQRDSWTRSTMRSQSSDGTTEKKRVRFADMEGLTLETVPNKNKLRAAKANRLLTRRQHTNVSSDTRDKKKPINNAIFQVTTKICESKLATDV</sequence>
<gene>
    <name evidence="2" type="ORF">KQP761_LOCUS34167</name>
    <name evidence="3" type="ORF">MBJ925_LOCUS33674</name>
    <name evidence="4" type="ORF">SMN809_LOCUS26855</name>
</gene>
<feature type="region of interest" description="Disordered" evidence="1">
    <location>
        <begin position="40"/>
        <end position="66"/>
    </location>
</feature>
<feature type="compositionally biased region" description="Polar residues" evidence="1">
    <location>
        <begin position="337"/>
        <end position="356"/>
    </location>
</feature>
<feature type="compositionally biased region" description="Polar residues" evidence="1">
    <location>
        <begin position="88"/>
        <end position="105"/>
    </location>
</feature>
<dbReference type="OrthoDB" id="10038903at2759"/>
<evidence type="ECO:0000313" key="4">
    <source>
        <dbReference type="EMBL" id="CAF4318644.1"/>
    </source>
</evidence>
<organism evidence="3 5">
    <name type="scientific">Rotaria magnacalcarata</name>
    <dbReference type="NCBI Taxonomy" id="392030"/>
    <lineage>
        <taxon>Eukaryota</taxon>
        <taxon>Metazoa</taxon>
        <taxon>Spiralia</taxon>
        <taxon>Gnathifera</taxon>
        <taxon>Rotifera</taxon>
        <taxon>Eurotatoria</taxon>
        <taxon>Bdelloidea</taxon>
        <taxon>Philodinida</taxon>
        <taxon>Philodinidae</taxon>
        <taxon>Rotaria</taxon>
    </lineage>
</organism>